<protein>
    <recommendedName>
        <fullName evidence="3">RING-type domain-containing protein</fullName>
    </recommendedName>
</protein>
<evidence type="ECO:0008006" key="3">
    <source>
        <dbReference type="Google" id="ProtNLM"/>
    </source>
</evidence>
<dbReference type="HOGENOM" id="CLU_851143_0_0_1"/>
<evidence type="ECO:0000313" key="2">
    <source>
        <dbReference type="Proteomes" id="UP000000600"/>
    </source>
</evidence>
<proteinExistence type="predicted"/>
<sequence length="327" mass="38753">MNTSLEMKPRSISDYTNKNPKIKIIEMPNNQNQTYAFDGKRGADRNYYDPKKSNQSIIQNNTKAQIKVQDFGTSMSPFIQCKNQIQSFGNQQIPCVQKNPFKPNDIYEKQYKAYPKQNITSTIREEKSQFGNSVRSVSEYKAPTQNQQNNQLQQYENSKLFHQNPNVNKFNIFQSNYMKKQDSQINKDSQMNQEQLEETNIFESKVFTRQVQCYTCLQNIDGTQYQLNCQHIYHISCLQELISTQIKGFKQNPQLSCICKQKIHRIPKIDAEFNEIHQKELLQKQIEFIFYKNQQIFQTCNRCNFFWINKQSQKNYNAKQCCMCDEK</sequence>
<dbReference type="Gene3D" id="3.30.40.10">
    <property type="entry name" value="Zinc/RING finger domain, C3HC4 (zinc finger)"/>
    <property type="match status" value="1"/>
</dbReference>
<accession>A0C4D3</accession>
<dbReference type="InParanoid" id="A0C4D3"/>
<dbReference type="Proteomes" id="UP000000600">
    <property type="component" value="Unassembled WGS sequence"/>
</dbReference>
<dbReference type="OMA" id="CICKQKI"/>
<dbReference type="EMBL" id="CT868040">
    <property type="protein sequence ID" value="CAK65650.1"/>
    <property type="molecule type" value="Genomic_DNA"/>
</dbReference>
<dbReference type="KEGG" id="ptm:GSPATT00035130001"/>
<evidence type="ECO:0000313" key="1">
    <source>
        <dbReference type="EMBL" id="CAK65650.1"/>
    </source>
</evidence>
<name>A0C4D3_PARTE</name>
<dbReference type="SUPFAM" id="SSF57850">
    <property type="entry name" value="RING/U-box"/>
    <property type="match status" value="1"/>
</dbReference>
<reference evidence="1 2" key="1">
    <citation type="journal article" date="2006" name="Nature">
        <title>Global trends of whole-genome duplications revealed by the ciliate Paramecium tetraurelia.</title>
        <authorList>
            <consortium name="Genoscope"/>
            <person name="Aury J.-M."/>
            <person name="Jaillon O."/>
            <person name="Duret L."/>
            <person name="Noel B."/>
            <person name="Jubin C."/>
            <person name="Porcel B.M."/>
            <person name="Segurens B."/>
            <person name="Daubin V."/>
            <person name="Anthouard V."/>
            <person name="Aiach N."/>
            <person name="Arnaiz O."/>
            <person name="Billaut A."/>
            <person name="Beisson J."/>
            <person name="Blanc I."/>
            <person name="Bouhouche K."/>
            <person name="Camara F."/>
            <person name="Duharcourt S."/>
            <person name="Guigo R."/>
            <person name="Gogendeau D."/>
            <person name="Katinka M."/>
            <person name="Keller A.-M."/>
            <person name="Kissmehl R."/>
            <person name="Klotz C."/>
            <person name="Koll F."/>
            <person name="Le Moue A."/>
            <person name="Lepere C."/>
            <person name="Malinsky S."/>
            <person name="Nowacki M."/>
            <person name="Nowak J.K."/>
            <person name="Plattner H."/>
            <person name="Poulain J."/>
            <person name="Ruiz F."/>
            <person name="Serrano V."/>
            <person name="Zagulski M."/>
            <person name="Dessen P."/>
            <person name="Betermier M."/>
            <person name="Weissenbach J."/>
            <person name="Scarpelli C."/>
            <person name="Schachter V."/>
            <person name="Sperling L."/>
            <person name="Meyer E."/>
            <person name="Cohen J."/>
            <person name="Wincker P."/>
        </authorList>
    </citation>
    <scope>NUCLEOTIDE SEQUENCE [LARGE SCALE GENOMIC DNA]</scope>
    <source>
        <strain evidence="1 2">Stock d4-2</strain>
    </source>
</reference>
<keyword evidence="2" id="KW-1185">Reference proteome</keyword>
<dbReference type="AlphaFoldDB" id="A0C4D3"/>
<gene>
    <name evidence="1" type="ORF">GSPATT00035130001</name>
</gene>
<dbReference type="RefSeq" id="XP_001433047.1">
    <property type="nucleotide sequence ID" value="XM_001433010.1"/>
</dbReference>
<organism evidence="1 2">
    <name type="scientific">Paramecium tetraurelia</name>
    <dbReference type="NCBI Taxonomy" id="5888"/>
    <lineage>
        <taxon>Eukaryota</taxon>
        <taxon>Sar</taxon>
        <taxon>Alveolata</taxon>
        <taxon>Ciliophora</taxon>
        <taxon>Intramacronucleata</taxon>
        <taxon>Oligohymenophorea</taxon>
        <taxon>Peniculida</taxon>
        <taxon>Parameciidae</taxon>
        <taxon>Paramecium</taxon>
    </lineage>
</organism>
<dbReference type="InterPro" id="IPR013083">
    <property type="entry name" value="Znf_RING/FYVE/PHD"/>
</dbReference>
<dbReference type="OrthoDB" id="8191482at2759"/>
<dbReference type="GeneID" id="5018832"/>